<proteinExistence type="predicted"/>
<dbReference type="Gramene" id="OGLUM01G28680.1">
    <property type="protein sequence ID" value="OGLUM01G28680.1"/>
    <property type="gene ID" value="OGLUM01G28680"/>
</dbReference>
<dbReference type="HOGENOM" id="CLU_2675069_0_0_1"/>
<reference evidence="1" key="2">
    <citation type="submission" date="2015-04" db="UniProtKB">
        <authorList>
            <consortium name="EnsemblPlants"/>
        </authorList>
    </citation>
    <scope>IDENTIFICATION</scope>
</reference>
<name>A0A0D9YCI7_9ORYZ</name>
<organism evidence="1">
    <name type="scientific">Oryza glumipatula</name>
    <dbReference type="NCBI Taxonomy" id="40148"/>
    <lineage>
        <taxon>Eukaryota</taxon>
        <taxon>Viridiplantae</taxon>
        <taxon>Streptophyta</taxon>
        <taxon>Embryophyta</taxon>
        <taxon>Tracheophyta</taxon>
        <taxon>Spermatophyta</taxon>
        <taxon>Magnoliopsida</taxon>
        <taxon>Liliopsida</taxon>
        <taxon>Poales</taxon>
        <taxon>Poaceae</taxon>
        <taxon>BOP clade</taxon>
        <taxon>Oryzoideae</taxon>
        <taxon>Oryzeae</taxon>
        <taxon>Oryzinae</taxon>
        <taxon>Oryza</taxon>
    </lineage>
</organism>
<sequence>MVPPMRIEDGSSQFLPGHAAFSVSMPMFPTGMNDQWHGASYNIALYIMNVHRRPNDGICQQHGPTENHVTTTNQP</sequence>
<dbReference type="Proteomes" id="UP000026961">
    <property type="component" value="Chromosome 1"/>
</dbReference>
<dbReference type="EnsemblPlants" id="OGLUM01G28680.1">
    <property type="protein sequence ID" value="OGLUM01G28680.1"/>
    <property type="gene ID" value="OGLUM01G28680"/>
</dbReference>
<evidence type="ECO:0000313" key="1">
    <source>
        <dbReference type="EnsemblPlants" id="OGLUM01G28680.1"/>
    </source>
</evidence>
<reference evidence="1" key="1">
    <citation type="submission" date="2013-08" db="EMBL/GenBank/DDBJ databases">
        <title>Oryza genome evolution.</title>
        <authorList>
            <person name="Wing R.A."/>
            <person name="Panaud O."/>
            <person name="Oliveira A.C."/>
        </authorList>
    </citation>
    <scope>NUCLEOTIDE SEQUENCE</scope>
</reference>
<evidence type="ECO:0000313" key="2">
    <source>
        <dbReference type="Proteomes" id="UP000026961"/>
    </source>
</evidence>
<reference evidence="1" key="3">
    <citation type="submission" date="2018-05" db="EMBL/GenBank/DDBJ databases">
        <title>OgluRS3 (Oryza glumaepatula Reference Sequence Version 3).</title>
        <authorList>
            <person name="Zhang J."/>
            <person name="Kudrna D."/>
            <person name="Lee S."/>
            <person name="Talag J."/>
            <person name="Welchert J."/>
            <person name="Wing R.A."/>
        </authorList>
    </citation>
    <scope>NUCLEOTIDE SEQUENCE [LARGE SCALE GENOMIC DNA]</scope>
</reference>
<accession>A0A0D9YCI7</accession>
<keyword evidence="2" id="KW-1185">Reference proteome</keyword>
<dbReference type="AlphaFoldDB" id="A0A0D9YCI7"/>
<protein>
    <submittedName>
        <fullName evidence="1">Uncharacterized protein</fullName>
    </submittedName>
</protein>